<evidence type="ECO:0000256" key="2">
    <source>
        <dbReference type="ARBA" id="ARBA00022555"/>
    </source>
</evidence>
<feature type="binding site" evidence="7">
    <location>
        <position position="122"/>
    </location>
    <ligand>
        <name>tRNA</name>
        <dbReference type="ChEBI" id="CHEBI:17843"/>
    </ligand>
</feature>
<feature type="site" description="Stabilizes the basic form of H active site to accept a proton" evidence="7">
    <location>
        <position position="101"/>
    </location>
</feature>
<comment type="catalytic activity">
    <reaction evidence="7 8">
        <text>an N-acyl-L-alpha-aminoacyl-tRNA + H2O = an N-acyl-L-amino acid + a tRNA + H(+)</text>
        <dbReference type="Rhea" id="RHEA:54448"/>
        <dbReference type="Rhea" id="RHEA-COMP:10123"/>
        <dbReference type="Rhea" id="RHEA-COMP:13883"/>
        <dbReference type="ChEBI" id="CHEBI:15377"/>
        <dbReference type="ChEBI" id="CHEBI:15378"/>
        <dbReference type="ChEBI" id="CHEBI:59874"/>
        <dbReference type="ChEBI" id="CHEBI:78442"/>
        <dbReference type="ChEBI" id="CHEBI:138191"/>
        <dbReference type="EC" id="3.1.1.29"/>
    </reaction>
</comment>
<evidence type="ECO:0000313" key="11">
    <source>
        <dbReference type="EMBL" id="MBB5142711.1"/>
    </source>
</evidence>
<organism evidence="11 12">
    <name type="scientific">Desulfovibrio intestinalis</name>
    <dbReference type="NCBI Taxonomy" id="58621"/>
    <lineage>
        <taxon>Bacteria</taxon>
        <taxon>Pseudomonadati</taxon>
        <taxon>Thermodesulfobacteriota</taxon>
        <taxon>Desulfovibrionia</taxon>
        <taxon>Desulfovibrionales</taxon>
        <taxon>Desulfovibrionaceae</taxon>
        <taxon>Desulfovibrio</taxon>
    </lineage>
</organism>
<dbReference type="GO" id="GO:0004045">
    <property type="term" value="F:peptidyl-tRNA hydrolase activity"/>
    <property type="evidence" value="ECO:0007669"/>
    <property type="project" value="UniProtKB-UniRule"/>
</dbReference>
<keyword evidence="7" id="KW-0963">Cytoplasm</keyword>
<keyword evidence="3 7" id="KW-0378">Hydrolase</keyword>
<comment type="function">
    <text evidence="7">Hydrolyzes ribosome-free peptidyl-tRNAs (with 1 or more amino acids incorporated), which drop off the ribosome during protein synthesis, or as a result of ribosome stalling.</text>
</comment>
<feature type="binding site" evidence="7">
    <location>
        <position position="76"/>
    </location>
    <ligand>
        <name>tRNA</name>
        <dbReference type="ChEBI" id="CHEBI:17843"/>
    </ligand>
</feature>
<dbReference type="PANTHER" id="PTHR17224:SF1">
    <property type="entry name" value="PEPTIDYL-TRNA HYDROLASE"/>
    <property type="match status" value="1"/>
</dbReference>
<dbReference type="PANTHER" id="PTHR17224">
    <property type="entry name" value="PEPTIDYL-TRNA HYDROLASE"/>
    <property type="match status" value="1"/>
</dbReference>
<reference evidence="11 12" key="1">
    <citation type="submission" date="2020-08" db="EMBL/GenBank/DDBJ databases">
        <title>Genomic Encyclopedia of Type Strains, Phase IV (KMG-IV): sequencing the most valuable type-strain genomes for metagenomic binning, comparative biology and taxonomic classification.</title>
        <authorList>
            <person name="Goeker M."/>
        </authorList>
    </citation>
    <scope>NUCLEOTIDE SEQUENCE [LARGE SCALE GENOMIC DNA]</scope>
    <source>
        <strain evidence="11 12">DSM 11275</strain>
    </source>
</reference>
<keyword evidence="2 7" id="KW-0820">tRNA-binding</keyword>
<comment type="similarity">
    <text evidence="5 7 9">Belongs to the PTH family.</text>
</comment>
<dbReference type="InterPro" id="IPR001328">
    <property type="entry name" value="Pept_tRNA_hydro"/>
</dbReference>
<dbReference type="InterPro" id="IPR036416">
    <property type="entry name" value="Pept_tRNA_hydro_sf"/>
</dbReference>
<dbReference type="InterPro" id="IPR018171">
    <property type="entry name" value="Pept_tRNA_hydro_CS"/>
</dbReference>
<evidence type="ECO:0000256" key="8">
    <source>
        <dbReference type="RuleBase" id="RU000673"/>
    </source>
</evidence>
<dbReference type="EMBL" id="JACHGO010000002">
    <property type="protein sequence ID" value="MBB5142711.1"/>
    <property type="molecule type" value="Genomic_DNA"/>
</dbReference>
<comment type="caution">
    <text evidence="11">The sequence shown here is derived from an EMBL/GenBank/DDBJ whole genome shotgun (WGS) entry which is preliminary data.</text>
</comment>
<name>A0A7W8BZT4_9BACT</name>
<dbReference type="FunFam" id="3.40.50.1470:FF:000001">
    <property type="entry name" value="Peptidyl-tRNA hydrolase"/>
    <property type="match status" value="1"/>
</dbReference>
<feature type="binding site" evidence="7">
    <location>
        <position position="74"/>
    </location>
    <ligand>
        <name>tRNA</name>
        <dbReference type="ChEBI" id="CHEBI:17843"/>
    </ligand>
</feature>
<dbReference type="AlphaFoldDB" id="A0A7W8BZT4"/>
<evidence type="ECO:0000313" key="12">
    <source>
        <dbReference type="Proteomes" id="UP000539075"/>
    </source>
</evidence>
<dbReference type="SUPFAM" id="SSF53178">
    <property type="entry name" value="Peptidyl-tRNA hydrolase-like"/>
    <property type="match status" value="1"/>
</dbReference>
<dbReference type="RefSeq" id="WP_183718091.1">
    <property type="nucleotide sequence ID" value="NZ_JACHGO010000002.1"/>
</dbReference>
<comment type="subcellular location">
    <subcellularLocation>
        <location evidence="7">Cytoplasm</location>
    </subcellularLocation>
</comment>
<gene>
    <name evidence="7" type="primary">pth</name>
    <name evidence="11" type="ORF">HNQ38_000790</name>
</gene>
<feature type="compositionally biased region" description="Basic residues" evidence="10">
    <location>
        <begin position="193"/>
        <end position="203"/>
    </location>
</feature>
<dbReference type="CDD" id="cd00462">
    <property type="entry name" value="PTH"/>
    <property type="match status" value="1"/>
</dbReference>
<dbReference type="PROSITE" id="PS01196">
    <property type="entry name" value="PEPT_TRNA_HYDROL_2"/>
    <property type="match status" value="1"/>
</dbReference>
<dbReference type="Pfam" id="PF01195">
    <property type="entry name" value="Pept_tRNA_hydro"/>
    <property type="match status" value="1"/>
</dbReference>
<evidence type="ECO:0000256" key="1">
    <source>
        <dbReference type="ARBA" id="ARBA00013260"/>
    </source>
</evidence>
<dbReference type="Gene3D" id="3.40.50.1470">
    <property type="entry name" value="Peptidyl-tRNA hydrolase"/>
    <property type="match status" value="1"/>
</dbReference>
<evidence type="ECO:0000256" key="7">
    <source>
        <dbReference type="HAMAP-Rule" id="MF_00083"/>
    </source>
</evidence>
<sequence length="217" mass="23636">MDYNGVLVGLGNPGSRYEGTRHNCGFALVDALVDMAQRQGSAESLNGNKFSCELWRIRLNQLDGLWLAAKPQTYMNLSGQSVQPLLAWHKLRPSDLVVAHDELDIAAGELRFKLGGGNAGHNGLKSITELLGTPDFYRLRIGIGRPPHKGDVTNWVLGRPQGEDAERTQQSMSAALDTLFAFADKGLDSALRVARKTAQPRKKNTPEDAPSATSDKN</sequence>
<dbReference type="EC" id="3.1.1.29" evidence="1 7"/>
<feature type="region of interest" description="Disordered" evidence="10">
    <location>
        <begin position="192"/>
        <end position="217"/>
    </location>
</feature>
<evidence type="ECO:0000256" key="5">
    <source>
        <dbReference type="ARBA" id="ARBA00038063"/>
    </source>
</evidence>
<evidence type="ECO:0000256" key="9">
    <source>
        <dbReference type="RuleBase" id="RU004320"/>
    </source>
</evidence>
<evidence type="ECO:0000256" key="4">
    <source>
        <dbReference type="ARBA" id="ARBA00022884"/>
    </source>
</evidence>
<keyword evidence="4 7" id="KW-0694">RNA-binding</keyword>
<comment type="subunit">
    <text evidence="7">Monomer.</text>
</comment>
<dbReference type="NCBIfam" id="TIGR00447">
    <property type="entry name" value="pth"/>
    <property type="match status" value="1"/>
</dbReference>
<proteinExistence type="inferred from homology"/>
<evidence type="ECO:0000256" key="6">
    <source>
        <dbReference type="ARBA" id="ARBA00050038"/>
    </source>
</evidence>
<dbReference type="GO" id="GO:0006515">
    <property type="term" value="P:protein quality control for misfolded or incompletely synthesized proteins"/>
    <property type="evidence" value="ECO:0007669"/>
    <property type="project" value="UniProtKB-UniRule"/>
</dbReference>
<dbReference type="GO" id="GO:0072344">
    <property type="term" value="P:rescue of stalled ribosome"/>
    <property type="evidence" value="ECO:0007669"/>
    <property type="project" value="UniProtKB-UniRule"/>
</dbReference>
<feature type="active site" description="Proton acceptor" evidence="7">
    <location>
        <position position="22"/>
    </location>
</feature>
<protein>
    <recommendedName>
        <fullName evidence="6 7">Peptidyl-tRNA hydrolase</fullName>
        <shortName evidence="7">Pth</shortName>
        <ecNumber evidence="1 7">3.1.1.29</ecNumber>
    </recommendedName>
</protein>
<evidence type="ECO:0000256" key="10">
    <source>
        <dbReference type="SAM" id="MobiDB-lite"/>
    </source>
</evidence>
<dbReference type="GO" id="GO:0000049">
    <property type="term" value="F:tRNA binding"/>
    <property type="evidence" value="ECO:0007669"/>
    <property type="project" value="UniProtKB-UniRule"/>
</dbReference>
<dbReference type="Proteomes" id="UP000539075">
    <property type="component" value="Unassembled WGS sequence"/>
</dbReference>
<dbReference type="HAMAP" id="MF_00083">
    <property type="entry name" value="Pept_tRNA_hydro_bact"/>
    <property type="match status" value="1"/>
</dbReference>
<dbReference type="PROSITE" id="PS01195">
    <property type="entry name" value="PEPT_TRNA_HYDROL_1"/>
    <property type="match status" value="1"/>
</dbReference>
<evidence type="ECO:0000256" key="3">
    <source>
        <dbReference type="ARBA" id="ARBA00022801"/>
    </source>
</evidence>
<feature type="site" description="Discriminates between blocked and unblocked aminoacyl-tRNA" evidence="7">
    <location>
        <position position="12"/>
    </location>
</feature>
<comment type="function">
    <text evidence="7">Catalyzes the release of premature peptidyl moieties from peptidyl-tRNA molecules trapped in stalled 50S ribosomal subunits, and thus maintains levels of free tRNAs and 50S ribosomes.</text>
</comment>
<keyword evidence="12" id="KW-1185">Reference proteome</keyword>
<dbReference type="GO" id="GO:0005737">
    <property type="term" value="C:cytoplasm"/>
    <property type="evidence" value="ECO:0007669"/>
    <property type="project" value="UniProtKB-SubCell"/>
</dbReference>
<feature type="binding site" evidence="7">
    <location>
        <position position="17"/>
    </location>
    <ligand>
        <name>tRNA</name>
        <dbReference type="ChEBI" id="CHEBI:17843"/>
    </ligand>
</feature>
<accession>A0A7W8BZT4</accession>